<dbReference type="InterPro" id="IPR013217">
    <property type="entry name" value="Methyltransf_12"/>
</dbReference>
<evidence type="ECO:0000313" key="3">
    <source>
        <dbReference type="Proteomes" id="UP000282759"/>
    </source>
</evidence>
<sequence>MFNHPEAILNEIAARNPKHEAHLRESLTGLGDWYEQKAADFLGRYSVYLENSGRQPDYGVHCYMEMVTHMREERMEFIRSGKYSNSSFAEVEQQVYSNPEIMNIHMHGLVLAQFMWYDQFQRFLFFSGNLPKYAAGAQNYLEIGGGHGLYIYEAFELLKDVKQFDMVDISESSINLAKGILNNDSINYYHKNLFDFDASVKYDVITIGEVLEHLEAPDQMLNKITELLTGNGVCYVTTPVNAPMIDHIYLFNNTDEIRELFDRCGLHILQETIAITDNKPSAYAEKYKIPIMYAAFVAKK</sequence>
<proteinExistence type="predicted"/>
<dbReference type="Proteomes" id="UP000282759">
    <property type="component" value="Unassembled WGS sequence"/>
</dbReference>
<dbReference type="SUPFAM" id="SSF53335">
    <property type="entry name" value="S-adenosyl-L-methionine-dependent methyltransferases"/>
    <property type="match status" value="1"/>
</dbReference>
<accession>A0A3S2UNV5</accession>
<dbReference type="RefSeq" id="WP_127705185.1">
    <property type="nucleotide sequence ID" value="NZ_SACK01000004.1"/>
</dbReference>
<dbReference type="Pfam" id="PF08242">
    <property type="entry name" value="Methyltransf_12"/>
    <property type="match status" value="1"/>
</dbReference>
<reference evidence="2 3" key="1">
    <citation type="submission" date="2019-01" db="EMBL/GenBank/DDBJ databases">
        <authorList>
            <person name="Chen W.-M."/>
        </authorList>
    </citation>
    <scope>NUCLEOTIDE SEQUENCE [LARGE SCALE GENOMIC DNA]</scope>
    <source>
        <strain evidence="2 3">YBJ-36</strain>
    </source>
</reference>
<dbReference type="AlphaFoldDB" id="A0A3S2UNV5"/>
<gene>
    <name evidence="2" type="ORF">EOD41_12095</name>
</gene>
<feature type="domain" description="Methyltransferase type 12" evidence="1">
    <location>
        <begin position="141"/>
        <end position="234"/>
    </location>
</feature>
<dbReference type="GO" id="GO:0032259">
    <property type="term" value="P:methylation"/>
    <property type="evidence" value="ECO:0007669"/>
    <property type="project" value="UniProtKB-KW"/>
</dbReference>
<organism evidence="2 3">
    <name type="scientific">Mucilaginibacter limnophilus</name>
    <dbReference type="NCBI Taxonomy" id="1932778"/>
    <lineage>
        <taxon>Bacteria</taxon>
        <taxon>Pseudomonadati</taxon>
        <taxon>Bacteroidota</taxon>
        <taxon>Sphingobacteriia</taxon>
        <taxon>Sphingobacteriales</taxon>
        <taxon>Sphingobacteriaceae</taxon>
        <taxon>Mucilaginibacter</taxon>
    </lineage>
</organism>
<evidence type="ECO:0000259" key="1">
    <source>
        <dbReference type="Pfam" id="PF08242"/>
    </source>
</evidence>
<evidence type="ECO:0000313" key="2">
    <source>
        <dbReference type="EMBL" id="RVU00729.1"/>
    </source>
</evidence>
<name>A0A3S2UNV5_9SPHI</name>
<dbReference type="InterPro" id="IPR029063">
    <property type="entry name" value="SAM-dependent_MTases_sf"/>
</dbReference>
<dbReference type="EMBL" id="SACK01000004">
    <property type="protein sequence ID" value="RVU00729.1"/>
    <property type="molecule type" value="Genomic_DNA"/>
</dbReference>
<comment type="caution">
    <text evidence="2">The sequence shown here is derived from an EMBL/GenBank/DDBJ whole genome shotgun (WGS) entry which is preliminary data.</text>
</comment>
<keyword evidence="2" id="KW-0489">Methyltransferase</keyword>
<keyword evidence="2" id="KW-0808">Transferase</keyword>
<dbReference type="GO" id="GO:0008168">
    <property type="term" value="F:methyltransferase activity"/>
    <property type="evidence" value="ECO:0007669"/>
    <property type="project" value="UniProtKB-KW"/>
</dbReference>
<dbReference type="OrthoDB" id="7348755at2"/>
<protein>
    <submittedName>
        <fullName evidence="2">Class I SAM-dependent methyltransferase</fullName>
    </submittedName>
</protein>
<dbReference type="Gene3D" id="3.40.50.150">
    <property type="entry name" value="Vaccinia Virus protein VP39"/>
    <property type="match status" value="1"/>
</dbReference>
<dbReference type="CDD" id="cd02440">
    <property type="entry name" value="AdoMet_MTases"/>
    <property type="match status" value="1"/>
</dbReference>
<keyword evidence="3" id="KW-1185">Reference proteome</keyword>